<keyword evidence="2" id="KW-0812">Transmembrane</keyword>
<proteinExistence type="predicted"/>
<comment type="caution">
    <text evidence="3">The sequence shown here is derived from an EMBL/GenBank/DDBJ whole genome shotgun (WGS) entry which is preliminary data.</text>
</comment>
<dbReference type="AlphaFoldDB" id="A0AAW0R9U7"/>
<keyword evidence="2" id="KW-1133">Transmembrane helix</keyword>
<protein>
    <submittedName>
        <fullName evidence="3">Uncharacterized protein</fullName>
    </submittedName>
</protein>
<reference evidence="3 4" key="1">
    <citation type="submission" date="2023-01" db="EMBL/GenBank/DDBJ databases">
        <title>Analysis of 21 Apiospora genomes using comparative genomics revels a genus with tremendous synthesis potential of carbohydrate active enzymes and secondary metabolites.</title>
        <authorList>
            <person name="Sorensen T."/>
        </authorList>
    </citation>
    <scope>NUCLEOTIDE SEQUENCE [LARGE SCALE GENOMIC DNA]</scope>
    <source>
        <strain evidence="3 4">CBS 117206</strain>
    </source>
</reference>
<evidence type="ECO:0000256" key="1">
    <source>
        <dbReference type="SAM" id="MobiDB-lite"/>
    </source>
</evidence>
<evidence type="ECO:0000256" key="2">
    <source>
        <dbReference type="SAM" id="Phobius"/>
    </source>
</evidence>
<keyword evidence="2" id="KW-0472">Membrane</keyword>
<keyword evidence="4" id="KW-1185">Reference proteome</keyword>
<feature type="transmembrane region" description="Helical" evidence="2">
    <location>
        <begin position="215"/>
        <end position="239"/>
    </location>
</feature>
<sequence>MSVLTTSVGVLTTTFVPKVTSCSSYYIQDNSAGAYFLKFGTVGDASTSSCYPPNFAPLGYYSPGVCPTGYWHACEAGIDKTATVATCCPQDYTCKKGRATDDPHQCESKFEQVSWISVSQCYTKNGTPELPCGRFVTTTYTSGDCIFAYGINLRRAGTDPLWSGASGGDPTATVSKTASAATGGSVDVTVRPSSSGGIVQAALGEDGHLSTGAKIAVGVGVSLGVLLTVGAILAAYLIGKRSRRRRARKKEEVQRQAHMQYPASFAHASPQGADWARAQGPAAELSPFGYDGGTTYGGGGGESTAPYYNKQQFGTATNNNSPWPYELDPSPRNLVELGASEPASAELAGREHTRNGVDTSLGPPRQL</sequence>
<dbReference type="Proteomes" id="UP001392437">
    <property type="component" value="Unassembled WGS sequence"/>
</dbReference>
<dbReference type="EMBL" id="JAQQWP010000002">
    <property type="protein sequence ID" value="KAK8130579.1"/>
    <property type="molecule type" value="Genomic_DNA"/>
</dbReference>
<feature type="region of interest" description="Disordered" evidence="1">
    <location>
        <begin position="244"/>
        <end position="277"/>
    </location>
</feature>
<evidence type="ECO:0000313" key="4">
    <source>
        <dbReference type="Proteomes" id="UP001392437"/>
    </source>
</evidence>
<evidence type="ECO:0000313" key="3">
    <source>
        <dbReference type="EMBL" id="KAK8130579.1"/>
    </source>
</evidence>
<gene>
    <name evidence="3" type="ORF">PG999_002959</name>
</gene>
<feature type="region of interest" description="Disordered" evidence="1">
    <location>
        <begin position="312"/>
        <end position="367"/>
    </location>
</feature>
<accession>A0AAW0R9U7</accession>
<name>A0AAW0R9U7_9PEZI</name>
<feature type="compositionally biased region" description="Polar residues" evidence="1">
    <location>
        <begin position="312"/>
        <end position="322"/>
    </location>
</feature>
<organism evidence="3 4">
    <name type="scientific">Apiospora kogelbergensis</name>
    <dbReference type="NCBI Taxonomy" id="1337665"/>
    <lineage>
        <taxon>Eukaryota</taxon>
        <taxon>Fungi</taxon>
        <taxon>Dikarya</taxon>
        <taxon>Ascomycota</taxon>
        <taxon>Pezizomycotina</taxon>
        <taxon>Sordariomycetes</taxon>
        <taxon>Xylariomycetidae</taxon>
        <taxon>Amphisphaeriales</taxon>
        <taxon>Apiosporaceae</taxon>
        <taxon>Apiospora</taxon>
    </lineage>
</organism>